<keyword evidence="2" id="KW-1185">Reference proteome</keyword>
<dbReference type="AlphaFoldDB" id="A0A251TAV6"/>
<dbReference type="InParanoid" id="A0A251TAV6"/>
<reference evidence="2" key="1">
    <citation type="journal article" date="2017" name="Nature">
        <title>The sunflower genome provides insights into oil metabolism, flowering and Asterid evolution.</title>
        <authorList>
            <person name="Badouin H."/>
            <person name="Gouzy J."/>
            <person name="Grassa C.J."/>
            <person name="Murat F."/>
            <person name="Staton S.E."/>
            <person name="Cottret L."/>
            <person name="Lelandais-Briere C."/>
            <person name="Owens G.L."/>
            <person name="Carrere S."/>
            <person name="Mayjonade B."/>
            <person name="Legrand L."/>
            <person name="Gill N."/>
            <person name="Kane N.C."/>
            <person name="Bowers J.E."/>
            <person name="Hubner S."/>
            <person name="Bellec A."/>
            <person name="Berard A."/>
            <person name="Berges H."/>
            <person name="Blanchet N."/>
            <person name="Boniface M.C."/>
            <person name="Brunel D."/>
            <person name="Catrice O."/>
            <person name="Chaidir N."/>
            <person name="Claudel C."/>
            <person name="Donnadieu C."/>
            <person name="Faraut T."/>
            <person name="Fievet G."/>
            <person name="Helmstetter N."/>
            <person name="King M."/>
            <person name="Knapp S.J."/>
            <person name="Lai Z."/>
            <person name="Le Paslier M.C."/>
            <person name="Lippi Y."/>
            <person name="Lorenzon L."/>
            <person name="Mandel J.R."/>
            <person name="Marage G."/>
            <person name="Marchand G."/>
            <person name="Marquand E."/>
            <person name="Bret-Mestries E."/>
            <person name="Morien E."/>
            <person name="Nambeesan S."/>
            <person name="Nguyen T."/>
            <person name="Pegot-Espagnet P."/>
            <person name="Pouilly N."/>
            <person name="Raftis F."/>
            <person name="Sallet E."/>
            <person name="Schiex T."/>
            <person name="Thomas J."/>
            <person name="Vandecasteele C."/>
            <person name="Vares D."/>
            <person name="Vear F."/>
            <person name="Vautrin S."/>
            <person name="Crespi M."/>
            <person name="Mangin B."/>
            <person name="Burke J.M."/>
            <person name="Salse J."/>
            <person name="Munos S."/>
            <person name="Vincourt P."/>
            <person name="Rieseberg L.H."/>
            <person name="Langlade N.B."/>
        </authorList>
    </citation>
    <scope>NUCLEOTIDE SEQUENCE [LARGE SCALE GENOMIC DNA]</scope>
    <source>
        <strain evidence="2">cv. SF193</strain>
    </source>
</reference>
<proteinExistence type="predicted"/>
<name>A0A251TAV6_HELAN</name>
<accession>A0A251TAV6</accession>
<dbReference type="EMBL" id="CM007900">
    <property type="protein sequence ID" value="OTG08044.1"/>
    <property type="molecule type" value="Genomic_DNA"/>
</dbReference>
<organism evidence="1 2">
    <name type="scientific">Helianthus annuus</name>
    <name type="common">Common sunflower</name>
    <dbReference type="NCBI Taxonomy" id="4232"/>
    <lineage>
        <taxon>Eukaryota</taxon>
        <taxon>Viridiplantae</taxon>
        <taxon>Streptophyta</taxon>
        <taxon>Embryophyta</taxon>
        <taxon>Tracheophyta</taxon>
        <taxon>Spermatophyta</taxon>
        <taxon>Magnoliopsida</taxon>
        <taxon>eudicotyledons</taxon>
        <taxon>Gunneridae</taxon>
        <taxon>Pentapetalae</taxon>
        <taxon>asterids</taxon>
        <taxon>campanulids</taxon>
        <taxon>Asterales</taxon>
        <taxon>Asteraceae</taxon>
        <taxon>Asteroideae</taxon>
        <taxon>Heliantheae alliance</taxon>
        <taxon>Heliantheae</taxon>
        <taxon>Helianthus</taxon>
    </lineage>
</organism>
<dbReference type="Proteomes" id="UP000215914">
    <property type="component" value="Chromosome 11"/>
</dbReference>
<sequence length="98" mass="10920">MMKTSKPNPRHTLVDKMKSKLVAVLCCILLILTVLATVTQGSAWRAFRFPQDLQRILEVEPPTDLGADPPSYLLTLIAHPPSNGFAEYEYVESPLPNN</sequence>
<protein>
    <submittedName>
        <fullName evidence="1">Uncharacterized protein</fullName>
    </submittedName>
</protein>
<evidence type="ECO:0000313" key="2">
    <source>
        <dbReference type="Proteomes" id="UP000215914"/>
    </source>
</evidence>
<evidence type="ECO:0000313" key="1">
    <source>
        <dbReference type="EMBL" id="OTG08044.1"/>
    </source>
</evidence>
<gene>
    <name evidence="1" type="ORF">HannXRQ_Chr11g0337251</name>
</gene>